<sequence length="136" mass="14508">MTSKAVTSKDTFEYAVLRVVPRVERGEALNAGVLVYCRQRDYLGSRVHLDVDRLRALDPTADAAAIAQALQAAADVCAADPGAGAAGREALGSRFRWLTAPRSTVVQPGPVHTGLTDDPDAEADRLFRLLVLPVTP</sequence>
<dbReference type="EMBL" id="JACBZT010000001">
    <property type="protein sequence ID" value="NYJ06465.1"/>
    <property type="molecule type" value="Genomic_DNA"/>
</dbReference>
<accession>A0A853CEN2</accession>
<evidence type="ECO:0008006" key="3">
    <source>
        <dbReference type="Google" id="ProtNLM"/>
    </source>
</evidence>
<dbReference type="AlphaFoldDB" id="A0A853CEN2"/>
<evidence type="ECO:0000313" key="2">
    <source>
        <dbReference type="Proteomes" id="UP000541969"/>
    </source>
</evidence>
<gene>
    <name evidence="1" type="ORF">GGQ55_002743</name>
</gene>
<name>A0A853CEN2_9ACTN</name>
<reference evidence="1 2" key="1">
    <citation type="submission" date="2020-07" db="EMBL/GenBank/DDBJ databases">
        <title>Sequencing the genomes of 1000 actinobacteria strains.</title>
        <authorList>
            <person name="Klenk H.-P."/>
        </authorList>
    </citation>
    <scope>NUCLEOTIDE SEQUENCE [LARGE SCALE GENOMIC DNA]</scope>
    <source>
        <strain evidence="1 2">DSM 104001</strain>
    </source>
</reference>
<organism evidence="1 2">
    <name type="scientific">Petropleomorpha daqingensis</name>
    <dbReference type="NCBI Taxonomy" id="2026353"/>
    <lineage>
        <taxon>Bacteria</taxon>
        <taxon>Bacillati</taxon>
        <taxon>Actinomycetota</taxon>
        <taxon>Actinomycetes</taxon>
        <taxon>Geodermatophilales</taxon>
        <taxon>Geodermatophilaceae</taxon>
        <taxon>Petropleomorpha</taxon>
    </lineage>
</organism>
<evidence type="ECO:0000313" key="1">
    <source>
        <dbReference type="EMBL" id="NYJ06465.1"/>
    </source>
</evidence>
<comment type="caution">
    <text evidence="1">The sequence shown here is derived from an EMBL/GenBank/DDBJ whole genome shotgun (WGS) entry which is preliminary data.</text>
</comment>
<keyword evidence="2" id="KW-1185">Reference proteome</keyword>
<proteinExistence type="predicted"/>
<protein>
    <recommendedName>
        <fullName evidence="3">DUF3037 domain-containing protein</fullName>
    </recommendedName>
</protein>
<dbReference type="RefSeq" id="WP_179717601.1">
    <property type="nucleotide sequence ID" value="NZ_JACBZT010000001.1"/>
</dbReference>
<dbReference type="Proteomes" id="UP000541969">
    <property type="component" value="Unassembled WGS sequence"/>
</dbReference>
<dbReference type="InterPro" id="IPR021398">
    <property type="entry name" value="DUF3037"/>
</dbReference>
<dbReference type="Pfam" id="PF11236">
    <property type="entry name" value="DUF3037"/>
    <property type="match status" value="1"/>
</dbReference>